<feature type="transmembrane region" description="Helical" evidence="1">
    <location>
        <begin position="6"/>
        <end position="29"/>
    </location>
</feature>
<evidence type="ECO:0000313" key="3">
    <source>
        <dbReference type="Proteomes" id="UP000023435"/>
    </source>
</evidence>
<comment type="caution">
    <text evidence="2">The sequence shown here is derived from an EMBL/GenBank/DDBJ whole genome shotgun (WGS) entry which is preliminary data.</text>
</comment>
<keyword evidence="1" id="KW-1133">Transmembrane helix</keyword>
<keyword evidence="3" id="KW-1185">Reference proteome</keyword>
<evidence type="ECO:0000313" key="2">
    <source>
        <dbReference type="EMBL" id="KWS02823.1"/>
    </source>
</evidence>
<protein>
    <recommendedName>
        <fullName evidence="4">Carboxypeptidase regulatory-like domain-containing protein</fullName>
    </recommendedName>
</protein>
<dbReference type="RefSeq" id="WP_036104035.1">
    <property type="nucleotide sequence ID" value="NZ_JAJA02000001.1"/>
</dbReference>
<evidence type="ECO:0000256" key="1">
    <source>
        <dbReference type="SAM" id="Phobius"/>
    </source>
</evidence>
<feature type="transmembrane region" description="Helical" evidence="1">
    <location>
        <begin position="596"/>
        <end position="614"/>
    </location>
</feature>
<gene>
    <name evidence="2" type="ORF">AZ78_0369</name>
</gene>
<proteinExistence type="predicted"/>
<keyword evidence="1" id="KW-0812">Transmembrane</keyword>
<evidence type="ECO:0008006" key="4">
    <source>
        <dbReference type="Google" id="ProtNLM"/>
    </source>
</evidence>
<accession>A0A125U0J9</accession>
<dbReference type="EMBL" id="JAJA02000001">
    <property type="protein sequence ID" value="KWS02823.1"/>
    <property type="molecule type" value="Genomic_DNA"/>
</dbReference>
<feature type="transmembrane region" description="Helical" evidence="1">
    <location>
        <begin position="41"/>
        <end position="62"/>
    </location>
</feature>
<name>A0A125U0J9_9GAMM</name>
<dbReference type="AlphaFoldDB" id="A0A125U0J9"/>
<dbReference type="OrthoDB" id="7199749at2"/>
<sequence>MNLPINLPILIAVVLGLAALIAMASLIHRQRRTDRPARSRGWRLALLLAAQPILAVLLYLSLLPPPLRTQVGTMVVATAGAAQSGVAIAGDVQIGLPEAPLSAERERAPDLATALRRHPGTQRVRVIGAGLEARDRDAARGLAIEFQPPALPRGLVGVWAPSRVGVGATFAVHGRVQGLQDGTIELLDPGRQRVDRIAPNRDGGFALSAVARGTGLTAFTLRLRDARQNVIEEIELPVSVLPDTQSKVLLLAGAPGPELKYLRRWALDAGLKLHTQISVGAGMQLGDAPVALNAATVAGFDLVVLDERAWDALGAPQREALMAAMRTGLGVMLRIAGPLSPRTRAQLRELGFEPGVGADSIAMRLPAPALDEDALRARLGPGSEHAPRPRDQPVAAVPALTRRNLSLAGPKVQSLLRDADGNAFAAWRANGQGRIGLWSLSDSFVLTLAGRDDLHAQLWSQAFATLARAKPRDTLRIEGVARQGERIVLCGLADGAQVSDPQNKSLSLLIDPVRGAERCAAFWPEAAGWHALKQGERTTAFFVRARDDAPGLRANELREATLALVSPQLRRNDAGADAPERDGWKRVFASDLPRGLAWPWFLAWLVCAAGLWWLERSRLGRYGADAATSAQS</sequence>
<organism evidence="2 3">
    <name type="scientific">Lysobacter capsici AZ78</name>
    <dbReference type="NCBI Taxonomy" id="1444315"/>
    <lineage>
        <taxon>Bacteria</taxon>
        <taxon>Pseudomonadati</taxon>
        <taxon>Pseudomonadota</taxon>
        <taxon>Gammaproteobacteria</taxon>
        <taxon>Lysobacterales</taxon>
        <taxon>Lysobacteraceae</taxon>
        <taxon>Lysobacter</taxon>
    </lineage>
</organism>
<dbReference type="Proteomes" id="UP000023435">
    <property type="component" value="Unassembled WGS sequence"/>
</dbReference>
<reference evidence="2 3" key="1">
    <citation type="journal article" date="2014" name="Genome Announc.">
        <title>Draft Genome Sequence of Lysobacter capsici AZ78, a Bacterium Antagonistic to Plant-Pathogenic Oomycetes.</title>
        <authorList>
            <person name="Puopolo G."/>
            <person name="Sonego P."/>
            <person name="Engelen K."/>
            <person name="Pertot I."/>
        </authorList>
    </citation>
    <scope>NUCLEOTIDE SEQUENCE [LARGE SCALE GENOMIC DNA]</scope>
    <source>
        <strain evidence="2 3">AZ78</strain>
    </source>
</reference>
<keyword evidence="1" id="KW-0472">Membrane</keyword>